<evidence type="ECO:0000313" key="4">
    <source>
        <dbReference type="Proteomes" id="UP001152888"/>
    </source>
</evidence>
<feature type="coiled-coil region" evidence="1">
    <location>
        <begin position="84"/>
        <end position="192"/>
    </location>
</feature>
<evidence type="ECO:0000256" key="2">
    <source>
        <dbReference type="SAM" id="MobiDB-lite"/>
    </source>
</evidence>
<gene>
    <name evidence="3" type="ORF">ACAOBT_LOCUS26408</name>
</gene>
<dbReference type="EMBL" id="CAKOFQ010007467">
    <property type="protein sequence ID" value="CAH2001743.1"/>
    <property type="molecule type" value="Genomic_DNA"/>
</dbReference>
<feature type="region of interest" description="Disordered" evidence="2">
    <location>
        <begin position="1"/>
        <end position="37"/>
    </location>
</feature>
<dbReference type="Gene3D" id="6.10.140.910">
    <property type="match status" value="1"/>
</dbReference>
<keyword evidence="1" id="KW-0175">Coiled coil</keyword>
<organism evidence="3 4">
    <name type="scientific">Acanthoscelides obtectus</name>
    <name type="common">Bean weevil</name>
    <name type="synonym">Bruchus obtectus</name>
    <dbReference type="NCBI Taxonomy" id="200917"/>
    <lineage>
        <taxon>Eukaryota</taxon>
        <taxon>Metazoa</taxon>
        <taxon>Ecdysozoa</taxon>
        <taxon>Arthropoda</taxon>
        <taxon>Hexapoda</taxon>
        <taxon>Insecta</taxon>
        <taxon>Pterygota</taxon>
        <taxon>Neoptera</taxon>
        <taxon>Endopterygota</taxon>
        <taxon>Coleoptera</taxon>
        <taxon>Polyphaga</taxon>
        <taxon>Cucujiformia</taxon>
        <taxon>Chrysomeloidea</taxon>
        <taxon>Chrysomelidae</taxon>
        <taxon>Bruchinae</taxon>
        <taxon>Bruchini</taxon>
        <taxon>Acanthoscelides</taxon>
    </lineage>
</organism>
<feature type="coiled-coil region" evidence="1">
    <location>
        <begin position="351"/>
        <end position="600"/>
    </location>
</feature>
<name>A0A9P0LXD6_ACAOB</name>
<feature type="coiled-coil region" evidence="1">
    <location>
        <begin position="633"/>
        <end position="717"/>
    </location>
</feature>
<feature type="compositionally biased region" description="Polar residues" evidence="2">
    <location>
        <begin position="1"/>
        <end position="22"/>
    </location>
</feature>
<comment type="caution">
    <text evidence="3">The sequence shown here is derived from an EMBL/GenBank/DDBJ whole genome shotgun (WGS) entry which is preliminary data.</text>
</comment>
<feature type="coiled-coil region" evidence="1">
    <location>
        <begin position="223"/>
        <end position="292"/>
    </location>
</feature>
<dbReference type="Proteomes" id="UP001152888">
    <property type="component" value="Unassembled WGS sequence"/>
</dbReference>
<reference evidence="3" key="1">
    <citation type="submission" date="2022-03" db="EMBL/GenBank/DDBJ databases">
        <authorList>
            <person name="Sayadi A."/>
        </authorList>
    </citation>
    <scope>NUCLEOTIDE SEQUENCE</scope>
</reference>
<protein>
    <submittedName>
        <fullName evidence="3">Uncharacterized protein</fullName>
    </submittedName>
</protein>
<evidence type="ECO:0000256" key="1">
    <source>
        <dbReference type="SAM" id="Coils"/>
    </source>
</evidence>
<evidence type="ECO:0000313" key="3">
    <source>
        <dbReference type="EMBL" id="CAH2001743.1"/>
    </source>
</evidence>
<accession>A0A9P0LXD6</accession>
<keyword evidence="4" id="KW-1185">Reference proteome</keyword>
<dbReference type="AlphaFoldDB" id="A0A9P0LXD6"/>
<feature type="coiled-coil region" evidence="1">
    <location>
        <begin position="762"/>
        <end position="847"/>
    </location>
</feature>
<dbReference type="OrthoDB" id="9518664at2759"/>
<sequence length="927" mass="108652">MNTDPGPSSSLFQNTDLNVNKSQNEEEEEDLEDQKRRKEELQNLLVAKLDDFNFDESTINSSTNISTASNDDIQHKYKYASTTNEQLQVLYEVRTRELATLREEYEKYKAEKSKEIDNLKNKLILGEAENHQLKISLKNAENLLVEKTTMINDLRKELNVVTNHAKQYEKDIEELQIEISTYQTTLNDLHMKNLTQTPLSNKINAEEIQKIHQEQISKLDTLLKDQTRLSEQYLKEINNLRQELQRLVEIELTDKTAINVLTTNFDSAQKQCEELINIIEVLTNENRHLQERLNGSFHYHQTGTEEKRKSVDNFLDKQLEKMKQMLVDKTAHIDTLNMKLKNYGDCLNELLEYRQLKADALKKEIQECNNQEHTKTLLLLRSELINNEKLLQDKDRQISALNSNNRELLEKMEAMISQTRNDIQNISYKYNIPQLEKMAEDFKKAELRIKELEESLSKSEETRLSLVQKLQMLDKKDLESDIKNMKLHHEKEKTNLENQVKKLQNDLDVASTEVDNLKKYVNELVNDNAKLQLEIKQFEDMRNNEEGHKQIINDLHNLLKDKEQTLKAFEENKKEAEDNLKRAVTKMKKLENTLKEAHSSIADKNSIILELQDKLRRMHEKSQTEEVHVSSIGSELETKLKTLEDDLTEAKTTIIEKDKIIFELQQEIERVSANLRTKMDELVNGDKNNDAETEARLKKLEDALSEANSMIADKDKIIICLQTEIKQFSVNLPPKVEVGGGDGDRNRELDPVDVLTLEFKLREEIQQEYQKNLNEVEKKYKKMAASGRDIQKELSERTKELQEKHKEQLTVVLSECALKIKDLQEEKQDLLEKLEVLQAEFYKVQSEATLKEDTYVKLIKIARKEGEKNAEEWKKWLKQFFMQYMKIETTSKEIRLNILHNMKKADSEVAALEKKYDDKLKKYIKKL</sequence>
<proteinExistence type="predicted"/>